<feature type="transmembrane region" description="Helical" evidence="5">
    <location>
        <begin position="107"/>
        <end position="131"/>
    </location>
</feature>
<dbReference type="AlphaFoldDB" id="A0A1M5LW47"/>
<protein>
    <submittedName>
        <fullName evidence="6">Amino acid/polyamine/organocation transporter, APC superfamily (TC 2.A.3)</fullName>
    </submittedName>
</protein>
<feature type="transmembrane region" description="Helical" evidence="5">
    <location>
        <begin position="25"/>
        <end position="43"/>
    </location>
</feature>
<reference evidence="6 7" key="1">
    <citation type="submission" date="2016-11" db="EMBL/GenBank/DDBJ databases">
        <authorList>
            <person name="Jaros S."/>
            <person name="Januszkiewicz K."/>
            <person name="Wedrychowicz H."/>
        </authorList>
    </citation>
    <scope>NUCLEOTIDE SEQUENCE [LARGE SCALE GENOMIC DNA]</scope>
    <source>
        <strain evidence="6 7">CGMCC 1.7049</strain>
    </source>
</reference>
<feature type="transmembrane region" description="Helical" evidence="5">
    <location>
        <begin position="172"/>
        <end position="192"/>
    </location>
</feature>
<feature type="transmembrane region" description="Helical" evidence="5">
    <location>
        <begin position="313"/>
        <end position="341"/>
    </location>
</feature>
<evidence type="ECO:0000256" key="1">
    <source>
        <dbReference type="ARBA" id="ARBA00004141"/>
    </source>
</evidence>
<name>A0A1M5LW47_9GAMM</name>
<dbReference type="GO" id="GO:0016020">
    <property type="term" value="C:membrane"/>
    <property type="evidence" value="ECO:0007669"/>
    <property type="project" value="UniProtKB-SubCell"/>
</dbReference>
<feature type="transmembrane region" description="Helical" evidence="5">
    <location>
        <begin position="143"/>
        <end position="160"/>
    </location>
</feature>
<dbReference type="OrthoDB" id="9759676at2"/>
<dbReference type="STRING" id="490188.SAMN04488068_1127"/>
<sequence>MTILNKARRLLVGEKLDPFDPKTRHNIALVAILAWIGLGADGLSSSCYGPEEAFLALGSHTDIALFLALATAATVFIIAASYNQVIDLFPSGGGGYKAATKLIGPRAGLISGSALIVDYVLTIAISVASGADALFSLLPHSLVGWKLATEALLVVTLLVLNLRGMKESIRVLAPIFLGFVVSHVALIVYGVSAHADAIGTLWPNSVAEAESLSRESGVMFVIALFLRAYSIGGGTYTGIEAVSNNINMLAEPRVKTGHYTMFYMAVSLALMAGGIILLYLLWDATPTPGQTLNAVTFRQIIGQVFGEGPTAGVVLAIVLLLEAGLLMVAANTGFLGGPAVLASMASDRWVPRQFRQLSNRMVTQNGVLLMGIAALVIVLATRGRVSLLVVLYSINVFITFTLTLFGLSRHWWTQRRYILRWRGPLLLSLLGLSVTAFMLAVIVVEKFLLGGWVTLVITGAVAALCIVVRRHYDEVRRLMQRIDQYAPRVTWIEDLPSPPLDPKGCTAIILVGANRGAGYRTLEWVLDKFPGKFRNFVFVAVGEVDRDAFDSERSLVALQARLQNSLAYFVGYCASRNLAAVSYESYGADPQSELFALVDHVFDEYPDSVCFASRIVFRSENLFTSLLHNQLPLAVQRHLHERSREMIVVPVKLTETDVRPSPPTRAPVH</sequence>
<organism evidence="6 7">
    <name type="scientific">Hydrocarboniphaga daqingensis</name>
    <dbReference type="NCBI Taxonomy" id="490188"/>
    <lineage>
        <taxon>Bacteria</taxon>
        <taxon>Pseudomonadati</taxon>
        <taxon>Pseudomonadota</taxon>
        <taxon>Gammaproteobacteria</taxon>
        <taxon>Nevskiales</taxon>
        <taxon>Nevskiaceae</taxon>
        <taxon>Hydrocarboniphaga</taxon>
    </lineage>
</organism>
<dbReference type="EMBL" id="FQWZ01000002">
    <property type="protein sequence ID" value="SHG69288.1"/>
    <property type="molecule type" value="Genomic_DNA"/>
</dbReference>
<feature type="transmembrane region" description="Helical" evidence="5">
    <location>
        <begin position="425"/>
        <end position="443"/>
    </location>
</feature>
<evidence type="ECO:0000256" key="5">
    <source>
        <dbReference type="SAM" id="Phobius"/>
    </source>
</evidence>
<dbReference type="InterPro" id="IPR002293">
    <property type="entry name" value="AA/rel_permease1"/>
</dbReference>
<evidence type="ECO:0000256" key="2">
    <source>
        <dbReference type="ARBA" id="ARBA00022692"/>
    </source>
</evidence>
<evidence type="ECO:0000313" key="7">
    <source>
        <dbReference type="Proteomes" id="UP000199758"/>
    </source>
</evidence>
<dbReference type="Pfam" id="PF13520">
    <property type="entry name" value="AA_permease_2"/>
    <property type="match status" value="1"/>
</dbReference>
<dbReference type="InterPro" id="IPR053153">
    <property type="entry name" value="APC_K+_Transporter"/>
</dbReference>
<feature type="transmembrane region" description="Helical" evidence="5">
    <location>
        <begin position="362"/>
        <end position="380"/>
    </location>
</feature>
<feature type="transmembrane region" description="Helical" evidence="5">
    <location>
        <begin position="218"/>
        <end position="239"/>
    </location>
</feature>
<feature type="transmembrane region" description="Helical" evidence="5">
    <location>
        <begin position="63"/>
        <end position="86"/>
    </location>
</feature>
<dbReference type="Proteomes" id="UP000199758">
    <property type="component" value="Unassembled WGS sequence"/>
</dbReference>
<dbReference type="GO" id="GO:0022857">
    <property type="term" value="F:transmembrane transporter activity"/>
    <property type="evidence" value="ECO:0007669"/>
    <property type="project" value="InterPro"/>
</dbReference>
<dbReference type="Gene3D" id="1.20.1740.10">
    <property type="entry name" value="Amino acid/polyamine transporter I"/>
    <property type="match status" value="1"/>
</dbReference>
<gene>
    <name evidence="6" type="ORF">SAMN04488068_1127</name>
</gene>
<keyword evidence="4 5" id="KW-0472">Membrane</keyword>
<feature type="transmembrane region" description="Helical" evidence="5">
    <location>
        <begin position="386"/>
        <end position="405"/>
    </location>
</feature>
<comment type="subcellular location">
    <subcellularLocation>
        <location evidence="1">Membrane</location>
        <topology evidence="1">Multi-pass membrane protein</topology>
    </subcellularLocation>
</comment>
<keyword evidence="3 5" id="KW-1133">Transmembrane helix</keyword>
<dbReference type="PANTHER" id="PTHR47704:SF1">
    <property type="entry name" value="POTASSIUM TRANSPORTER KIMA"/>
    <property type="match status" value="1"/>
</dbReference>
<dbReference type="RefSeq" id="WP_072895075.1">
    <property type="nucleotide sequence ID" value="NZ_FQWZ01000002.1"/>
</dbReference>
<keyword evidence="2 5" id="KW-0812">Transmembrane</keyword>
<keyword evidence="7" id="KW-1185">Reference proteome</keyword>
<evidence type="ECO:0000256" key="4">
    <source>
        <dbReference type="ARBA" id="ARBA00023136"/>
    </source>
</evidence>
<feature type="transmembrane region" description="Helical" evidence="5">
    <location>
        <begin position="449"/>
        <end position="468"/>
    </location>
</feature>
<evidence type="ECO:0000313" key="6">
    <source>
        <dbReference type="EMBL" id="SHG69288.1"/>
    </source>
</evidence>
<evidence type="ECO:0000256" key="3">
    <source>
        <dbReference type="ARBA" id="ARBA00022989"/>
    </source>
</evidence>
<dbReference type="PANTHER" id="PTHR47704">
    <property type="entry name" value="POTASSIUM TRANSPORTER KIMA"/>
    <property type="match status" value="1"/>
</dbReference>
<accession>A0A1M5LW47</accession>
<proteinExistence type="predicted"/>
<feature type="transmembrane region" description="Helical" evidence="5">
    <location>
        <begin position="260"/>
        <end position="282"/>
    </location>
</feature>